<sequence>MQGWIKLHRKILDNELWYDVSTFRLFTFLLLKAAHKDGVKVNGHVLKQGQYIRSYRLLAHDLSYKEGRGLKQYSTSTVKRCSAKLIENGMITVDETELGTLFTIINYASYQHLSNEEEETQNGTKNVNRTNPERSPNNNKNVRIKELGVVDTREENNHSQIQSDGAPVTENKVSPEVERRKNKLAECFIKVRGSGVYLKNDELFAIEKAVEMDVPIEMLMTWVEEIVLEHNSKWPYDKVQNFKFCVRSLNKRYHEHKNQNIVQFGSQKPKTKESISERMARLKREGRIPMGGEGS</sequence>
<organism evidence="2 3">
    <name type="scientific">Domibacillus mangrovi</name>
    <dbReference type="NCBI Taxonomy" id="1714354"/>
    <lineage>
        <taxon>Bacteria</taxon>
        <taxon>Bacillati</taxon>
        <taxon>Bacillota</taxon>
        <taxon>Bacilli</taxon>
        <taxon>Bacillales</taxon>
        <taxon>Bacillaceae</taxon>
        <taxon>Domibacillus</taxon>
    </lineage>
</organism>
<feature type="compositionally biased region" description="Basic and acidic residues" evidence="1">
    <location>
        <begin position="270"/>
        <end position="287"/>
    </location>
</feature>
<gene>
    <name evidence="2" type="ORF">BLL40_05355</name>
</gene>
<feature type="region of interest" description="Disordered" evidence="1">
    <location>
        <begin position="266"/>
        <end position="295"/>
    </location>
</feature>
<dbReference type="AlphaFoldDB" id="A0A1Q5P427"/>
<evidence type="ECO:0000256" key="1">
    <source>
        <dbReference type="SAM" id="MobiDB-lite"/>
    </source>
</evidence>
<evidence type="ECO:0008006" key="4">
    <source>
        <dbReference type="Google" id="ProtNLM"/>
    </source>
</evidence>
<feature type="region of interest" description="Disordered" evidence="1">
    <location>
        <begin position="115"/>
        <end position="175"/>
    </location>
</feature>
<keyword evidence="3" id="KW-1185">Reference proteome</keyword>
<dbReference type="Proteomes" id="UP000186524">
    <property type="component" value="Unassembled WGS sequence"/>
</dbReference>
<protein>
    <recommendedName>
        <fullName evidence="4">DnaD domain-containing protein</fullName>
    </recommendedName>
</protein>
<dbReference type="STRING" id="1714354.BLL40_05355"/>
<evidence type="ECO:0000313" key="2">
    <source>
        <dbReference type="EMBL" id="OKL37019.1"/>
    </source>
</evidence>
<reference evidence="2 3" key="1">
    <citation type="submission" date="2016-12" db="EMBL/GenBank/DDBJ databases">
        <title>Domibacillus sp. SAOS 44 whole genome sequencing.</title>
        <authorList>
            <person name="Verma A."/>
            <person name="Krishnamurthi S."/>
        </authorList>
    </citation>
    <scope>NUCLEOTIDE SEQUENCE [LARGE SCALE GENOMIC DNA]</scope>
    <source>
        <strain evidence="2 3">SAOS 44</strain>
    </source>
</reference>
<dbReference type="RefSeq" id="WP_073710900.1">
    <property type="nucleotide sequence ID" value="NZ_MRWQ01000005.1"/>
</dbReference>
<accession>A0A1Q5P427</accession>
<feature type="compositionally biased region" description="Polar residues" evidence="1">
    <location>
        <begin position="121"/>
        <end position="141"/>
    </location>
</feature>
<feature type="compositionally biased region" description="Basic and acidic residues" evidence="1">
    <location>
        <begin position="143"/>
        <end position="157"/>
    </location>
</feature>
<dbReference type="OrthoDB" id="1821976at2"/>
<name>A0A1Q5P427_9BACI</name>
<dbReference type="EMBL" id="MRWQ01000005">
    <property type="protein sequence ID" value="OKL37019.1"/>
    <property type="molecule type" value="Genomic_DNA"/>
</dbReference>
<comment type="caution">
    <text evidence="2">The sequence shown here is derived from an EMBL/GenBank/DDBJ whole genome shotgun (WGS) entry which is preliminary data.</text>
</comment>
<proteinExistence type="predicted"/>
<evidence type="ECO:0000313" key="3">
    <source>
        <dbReference type="Proteomes" id="UP000186524"/>
    </source>
</evidence>